<dbReference type="Proteomes" id="UP000062519">
    <property type="component" value="Chromosome 2"/>
</dbReference>
<dbReference type="EMBL" id="CP013387">
    <property type="protein sequence ID" value="AOJ05574.1"/>
    <property type="molecule type" value="Genomic_DNA"/>
</dbReference>
<keyword evidence="2" id="KW-1185">Reference proteome</keyword>
<evidence type="ECO:0000313" key="2">
    <source>
        <dbReference type="Proteomes" id="UP000062519"/>
    </source>
</evidence>
<gene>
    <name evidence="1" type="ORF">WS70_28360</name>
</gene>
<name>A0A1B4FPG2_9BURK</name>
<sequence length="79" mass="8819">MTIVKQVANGSGRRSIVRRRGDIVTTGARIGSERSRPPLRNRPTQDVAAARAWWHRDASAFRRFGVSPHRRTVAAARAD</sequence>
<dbReference type="AlphaFoldDB" id="A0A1B4FPG2"/>
<reference evidence="1 2" key="1">
    <citation type="submission" date="2015-12" db="EMBL/GenBank/DDBJ databases">
        <title>Diversity of Burkholderia near neighbor genomes.</title>
        <authorList>
            <person name="Sahl J."/>
            <person name="Wagner D."/>
            <person name="Keim P."/>
        </authorList>
    </citation>
    <scope>NUCLEOTIDE SEQUENCE [LARGE SCALE GENOMIC DNA]</scope>
    <source>
        <strain evidence="1 2">BDU6</strain>
    </source>
</reference>
<proteinExistence type="predicted"/>
<accession>A0A1B4FPG2</accession>
<protein>
    <submittedName>
        <fullName evidence="1">Uncharacterized protein</fullName>
    </submittedName>
</protein>
<dbReference type="KEGG" id="buu:WS70_28360"/>
<organism evidence="1 2">
    <name type="scientific">Burkholderia mayonis</name>
    <dbReference type="NCBI Taxonomy" id="1385591"/>
    <lineage>
        <taxon>Bacteria</taxon>
        <taxon>Pseudomonadati</taxon>
        <taxon>Pseudomonadota</taxon>
        <taxon>Betaproteobacteria</taxon>
        <taxon>Burkholderiales</taxon>
        <taxon>Burkholderiaceae</taxon>
        <taxon>Burkholderia</taxon>
        <taxon>pseudomallei group</taxon>
    </lineage>
</organism>
<evidence type="ECO:0000313" key="1">
    <source>
        <dbReference type="EMBL" id="AOJ05574.1"/>
    </source>
</evidence>
<dbReference type="RefSeq" id="WP_059597499.1">
    <property type="nucleotide sequence ID" value="NZ_CP013387.1"/>
</dbReference>